<organism evidence="5 6">
    <name type="scientific">Leptonema illini</name>
    <dbReference type="NCBI Taxonomy" id="183"/>
    <lineage>
        <taxon>Bacteria</taxon>
        <taxon>Pseudomonadati</taxon>
        <taxon>Spirochaetota</taxon>
        <taxon>Spirochaetia</taxon>
        <taxon>Leptospirales</taxon>
        <taxon>Leptospiraceae</taxon>
        <taxon>Leptonema</taxon>
    </lineage>
</organism>
<keyword evidence="5" id="KW-0255">Endonuclease</keyword>
<comment type="caution">
    <text evidence="5">The sequence shown here is derived from an EMBL/GenBank/DDBJ whole genome shotgun (WGS) entry which is preliminary data.</text>
</comment>
<dbReference type="GO" id="GO:0004519">
    <property type="term" value="F:endonuclease activity"/>
    <property type="evidence" value="ECO:0007669"/>
    <property type="project" value="UniProtKB-KW"/>
</dbReference>
<keyword evidence="5" id="KW-0540">Nuclease</keyword>
<gene>
    <name evidence="5" type="ORF">F9K24_18000</name>
</gene>
<dbReference type="InterPro" id="IPR052021">
    <property type="entry name" value="Type-I_RS_S_subunit"/>
</dbReference>
<dbReference type="SUPFAM" id="SSF116734">
    <property type="entry name" value="DNA methylase specificity domain"/>
    <property type="match status" value="2"/>
</dbReference>
<keyword evidence="5" id="KW-0378">Hydrolase</keyword>
<dbReference type="InterPro" id="IPR044946">
    <property type="entry name" value="Restrct_endonuc_typeI_TRD_sf"/>
</dbReference>
<dbReference type="Pfam" id="PF01420">
    <property type="entry name" value="Methylase_S"/>
    <property type="match status" value="1"/>
</dbReference>
<evidence type="ECO:0000313" key="6">
    <source>
        <dbReference type="Proteomes" id="UP000460298"/>
    </source>
</evidence>
<keyword evidence="2" id="KW-0680">Restriction system</keyword>
<sequence>MGGEWKYVTVNDVAAPTRNAIVGGPFGSDLVSRDYTATGVPVIRGQNMGARWISGPFVFVSEIKSQSLAANLACPGDIVFTQRGTLGQVSLVPESSYRSYLISQSQMKLTVNPAVADPLFIYYLFISDEQQNYIRQHAIQTGVPHTNLGILRSTPIPLPPLDEQRAIAHILGTLDDKIELNRRMSQTLEEMARALFQSWFVDFDPVHAKAEGRWKKGQTLAGMPPEMWDLWPDSFEESELGPIPKGWSVGRLGDCIDLNPTRSLRKGEVAPYLDMANMPTQGHTPDDVVPRAFGSGMKFVNGDTLMARITPCLENGKTAFVDFLNEGQVGWGSTEYIVLRPRMPMPAEFAYCLARSSSFRDFAIQSMTGSSGRQRVPSEALSKYPLVIPRSDGLGLFGKYARVLLERGSKAVVEARKLSNLRDTLLPKLISGELRVKDADKFLFKRGIA</sequence>
<evidence type="ECO:0000259" key="4">
    <source>
        <dbReference type="Pfam" id="PF01420"/>
    </source>
</evidence>
<dbReference type="EMBL" id="WBUI01000023">
    <property type="protein sequence ID" value="KAB2930083.1"/>
    <property type="molecule type" value="Genomic_DNA"/>
</dbReference>
<feature type="domain" description="Type I restriction modification DNA specificity" evidence="4">
    <location>
        <begin position="69"/>
        <end position="189"/>
    </location>
</feature>
<proteinExistence type="inferred from homology"/>
<evidence type="ECO:0000256" key="1">
    <source>
        <dbReference type="ARBA" id="ARBA00010923"/>
    </source>
</evidence>
<evidence type="ECO:0000313" key="5">
    <source>
        <dbReference type="EMBL" id="KAB2930083.1"/>
    </source>
</evidence>
<protein>
    <submittedName>
        <fullName evidence="5">Restriction endonuclease subunit S</fullName>
    </submittedName>
</protein>
<dbReference type="Proteomes" id="UP000460298">
    <property type="component" value="Unassembled WGS sequence"/>
</dbReference>
<keyword evidence="3" id="KW-0238">DNA-binding</keyword>
<comment type="similarity">
    <text evidence="1">Belongs to the type-I restriction system S methylase family.</text>
</comment>
<dbReference type="AlphaFoldDB" id="A0A833LXL8"/>
<dbReference type="Gene3D" id="3.90.220.20">
    <property type="entry name" value="DNA methylase specificity domains"/>
    <property type="match status" value="2"/>
</dbReference>
<accession>A0A833LXL8</accession>
<dbReference type="PANTHER" id="PTHR30408">
    <property type="entry name" value="TYPE-1 RESTRICTION ENZYME ECOKI SPECIFICITY PROTEIN"/>
    <property type="match status" value="1"/>
</dbReference>
<name>A0A833LXL8_9LEPT</name>
<dbReference type="InterPro" id="IPR000055">
    <property type="entry name" value="Restrct_endonuc_typeI_TRD"/>
</dbReference>
<dbReference type="PANTHER" id="PTHR30408:SF13">
    <property type="entry name" value="TYPE I RESTRICTION ENZYME HINDI SPECIFICITY SUBUNIT"/>
    <property type="match status" value="1"/>
</dbReference>
<evidence type="ECO:0000256" key="3">
    <source>
        <dbReference type="ARBA" id="ARBA00023125"/>
    </source>
</evidence>
<evidence type="ECO:0000256" key="2">
    <source>
        <dbReference type="ARBA" id="ARBA00022747"/>
    </source>
</evidence>
<dbReference type="CDD" id="cd17260">
    <property type="entry name" value="RMtype1_S_EcoEI-TRD1-CR1_like"/>
    <property type="match status" value="1"/>
</dbReference>
<reference evidence="5 6" key="1">
    <citation type="submission" date="2019-10" db="EMBL/GenBank/DDBJ databases">
        <title>Extracellular Electron Transfer in a Candidatus Methanoperedens spp. Enrichment Culture.</title>
        <authorList>
            <person name="Berger S."/>
            <person name="Rangel Shaw D."/>
            <person name="Berben T."/>
            <person name="In 'T Zandt M."/>
            <person name="Frank J."/>
            <person name="Reimann J."/>
            <person name="Jetten M.S.M."/>
            <person name="Welte C.U."/>
        </authorList>
    </citation>
    <scope>NUCLEOTIDE SEQUENCE [LARGE SCALE GENOMIC DNA]</scope>
    <source>
        <strain evidence="5">SB12</strain>
    </source>
</reference>
<dbReference type="GO" id="GO:0003677">
    <property type="term" value="F:DNA binding"/>
    <property type="evidence" value="ECO:0007669"/>
    <property type="project" value="UniProtKB-KW"/>
</dbReference>
<dbReference type="GO" id="GO:0009307">
    <property type="term" value="P:DNA restriction-modification system"/>
    <property type="evidence" value="ECO:0007669"/>
    <property type="project" value="UniProtKB-KW"/>
</dbReference>